<comment type="caution">
    <text evidence="2">The sequence shown here is derived from an EMBL/GenBank/DDBJ whole genome shotgun (WGS) entry which is preliminary data.</text>
</comment>
<accession>A0A504J9X7</accession>
<sequence length="104" mass="12317">MVILKKIRSATLIEVLTASVLIVIVFMIASLSFNNVFTNQIQRDQSAVENRIKELEYLFIHKEIKIPYTEDFDEWEITIMSVEKEIVLSYIKENNTYEKKLFVR</sequence>
<evidence type="ECO:0000313" key="2">
    <source>
        <dbReference type="EMBL" id="TPN87677.1"/>
    </source>
</evidence>
<dbReference type="EMBL" id="VFWZ01000002">
    <property type="protein sequence ID" value="TPN87677.1"/>
    <property type="molecule type" value="Genomic_DNA"/>
</dbReference>
<organism evidence="2 3">
    <name type="scientific">Aquimarina algicola</name>
    <dbReference type="NCBI Taxonomy" id="2589995"/>
    <lineage>
        <taxon>Bacteria</taxon>
        <taxon>Pseudomonadati</taxon>
        <taxon>Bacteroidota</taxon>
        <taxon>Flavobacteriia</taxon>
        <taxon>Flavobacteriales</taxon>
        <taxon>Flavobacteriaceae</taxon>
        <taxon>Aquimarina</taxon>
    </lineage>
</organism>
<evidence type="ECO:0000313" key="3">
    <source>
        <dbReference type="Proteomes" id="UP000315540"/>
    </source>
</evidence>
<keyword evidence="1" id="KW-1133">Transmembrane helix</keyword>
<reference evidence="2 3" key="1">
    <citation type="submission" date="2019-06" db="EMBL/GenBank/DDBJ databases">
        <authorList>
            <person name="Meng X."/>
        </authorList>
    </citation>
    <scope>NUCLEOTIDE SEQUENCE [LARGE SCALE GENOMIC DNA]</scope>
    <source>
        <strain evidence="2 3">M625</strain>
    </source>
</reference>
<evidence type="ECO:0000256" key="1">
    <source>
        <dbReference type="SAM" id="Phobius"/>
    </source>
</evidence>
<proteinExistence type="predicted"/>
<dbReference type="RefSeq" id="WP_140592317.1">
    <property type="nucleotide sequence ID" value="NZ_VFWZ01000002.1"/>
</dbReference>
<name>A0A504J9X7_9FLAO</name>
<dbReference type="Proteomes" id="UP000315540">
    <property type="component" value="Unassembled WGS sequence"/>
</dbReference>
<keyword evidence="1" id="KW-0812">Transmembrane</keyword>
<feature type="transmembrane region" description="Helical" evidence="1">
    <location>
        <begin position="12"/>
        <end position="33"/>
    </location>
</feature>
<evidence type="ECO:0008006" key="4">
    <source>
        <dbReference type="Google" id="ProtNLM"/>
    </source>
</evidence>
<gene>
    <name evidence="2" type="ORF">FHK87_08865</name>
</gene>
<dbReference type="AlphaFoldDB" id="A0A504J9X7"/>
<keyword evidence="1" id="KW-0472">Membrane</keyword>
<dbReference type="OrthoDB" id="1190115at2"/>
<protein>
    <recommendedName>
        <fullName evidence="4">Type II secretion system protein</fullName>
    </recommendedName>
</protein>
<keyword evidence="3" id="KW-1185">Reference proteome</keyword>